<protein>
    <submittedName>
        <fullName evidence="4">HAD family hydrolase</fullName>
    </submittedName>
</protein>
<dbReference type="InterPro" id="IPR023214">
    <property type="entry name" value="HAD_sf"/>
</dbReference>
<name>A0A9D2C030_9FIRM</name>
<evidence type="ECO:0000313" key="5">
    <source>
        <dbReference type="Proteomes" id="UP000823915"/>
    </source>
</evidence>
<dbReference type="InterPro" id="IPR006439">
    <property type="entry name" value="HAD-SF_hydro_IA"/>
</dbReference>
<proteinExistence type="predicted"/>
<dbReference type="Pfam" id="PF00702">
    <property type="entry name" value="Hydrolase"/>
    <property type="match status" value="1"/>
</dbReference>
<dbReference type="PANTHER" id="PTHR46470:SF3">
    <property type="entry name" value="N-ACYLNEURAMINATE-9-PHOSPHATASE"/>
    <property type="match status" value="1"/>
</dbReference>
<evidence type="ECO:0000256" key="3">
    <source>
        <dbReference type="ARBA" id="ARBA00022842"/>
    </source>
</evidence>
<dbReference type="SFLD" id="SFLDG01129">
    <property type="entry name" value="C1.5:_HAD__Beta-PGM__Phosphata"/>
    <property type="match status" value="1"/>
</dbReference>
<accession>A0A9D2C030</accession>
<dbReference type="PANTHER" id="PTHR46470">
    <property type="entry name" value="N-ACYLNEURAMINATE-9-PHOSPHATASE"/>
    <property type="match status" value="1"/>
</dbReference>
<dbReference type="GO" id="GO:0016791">
    <property type="term" value="F:phosphatase activity"/>
    <property type="evidence" value="ECO:0007669"/>
    <property type="project" value="TreeGrafter"/>
</dbReference>
<keyword evidence="3" id="KW-0460">Magnesium</keyword>
<dbReference type="InterPro" id="IPR023198">
    <property type="entry name" value="PGP-like_dom2"/>
</dbReference>
<dbReference type="Proteomes" id="UP000823915">
    <property type="component" value="Unassembled WGS sequence"/>
</dbReference>
<dbReference type="InterPro" id="IPR051400">
    <property type="entry name" value="HAD-like_hydrolase"/>
</dbReference>
<dbReference type="NCBIfam" id="TIGR01549">
    <property type="entry name" value="HAD-SF-IA-v1"/>
    <property type="match status" value="1"/>
</dbReference>
<evidence type="ECO:0000313" key="4">
    <source>
        <dbReference type="EMBL" id="HIY25839.1"/>
    </source>
</evidence>
<dbReference type="AlphaFoldDB" id="A0A9D2C030"/>
<dbReference type="SFLD" id="SFLDS00003">
    <property type="entry name" value="Haloacid_Dehalogenase"/>
    <property type="match status" value="1"/>
</dbReference>
<evidence type="ECO:0000256" key="2">
    <source>
        <dbReference type="ARBA" id="ARBA00022801"/>
    </source>
</evidence>
<dbReference type="Gene3D" id="1.10.150.240">
    <property type="entry name" value="Putative phosphatase, domain 2"/>
    <property type="match status" value="1"/>
</dbReference>
<dbReference type="EMBL" id="DXDU01000020">
    <property type="protein sequence ID" value="HIY25839.1"/>
    <property type="molecule type" value="Genomic_DNA"/>
</dbReference>
<dbReference type="GO" id="GO:0019752">
    <property type="term" value="P:carboxylic acid metabolic process"/>
    <property type="evidence" value="ECO:0007669"/>
    <property type="project" value="UniProtKB-ARBA"/>
</dbReference>
<organism evidence="4 5">
    <name type="scientific">Candidatus Acutalibacter pullistercoris</name>
    <dbReference type="NCBI Taxonomy" id="2838418"/>
    <lineage>
        <taxon>Bacteria</taxon>
        <taxon>Bacillati</taxon>
        <taxon>Bacillota</taxon>
        <taxon>Clostridia</taxon>
        <taxon>Eubacteriales</taxon>
        <taxon>Acutalibacteraceae</taxon>
        <taxon>Acutalibacter</taxon>
    </lineage>
</organism>
<dbReference type="SUPFAM" id="SSF56784">
    <property type="entry name" value="HAD-like"/>
    <property type="match status" value="1"/>
</dbReference>
<keyword evidence="2 4" id="KW-0378">Hydrolase</keyword>
<sequence length="224" mass="25734">MRKAIFWDFDGTLTESYPMWTQAVLEAAAPFAGEYGLTFESVRPFLAKGFPWHPDGNPAVTGEAWWEDRVEKFTAMYESFGVPKPLAEQAARSVREKILDPRRYRVYHDAAATLALCAYKGYRNYLLSDNFPELPELLEKLYLRQFFRECLVSGREGLCKPDVRLFRRAELAAHFPHMIWMVGDNPQADIAGAKAAGWHTIQVHRRDGQADFTCPTLTDVWRLL</sequence>
<dbReference type="Gene3D" id="3.40.50.1000">
    <property type="entry name" value="HAD superfamily/HAD-like"/>
    <property type="match status" value="1"/>
</dbReference>
<comment type="caution">
    <text evidence="4">The sequence shown here is derived from an EMBL/GenBank/DDBJ whole genome shotgun (WGS) entry which is preliminary data.</text>
</comment>
<gene>
    <name evidence="4" type="ORF">H9838_01540</name>
</gene>
<dbReference type="InterPro" id="IPR036412">
    <property type="entry name" value="HAD-like_sf"/>
</dbReference>
<evidence type="ECO:0000256" key="1">
    <source>
        <dbReference type="ARBA" id="ARBA00001946"/>
    </source>
</evidence>
<reference evidence="4" key="1">
    <citation type="journal article" date="2021" name="PeerJ">
        <title>Extensive microbial diversity within the chicken gut microbiome revealed by metagenomics and culture.</title>
        <authorList>
            <person name="Gilroy R."/>
            <person name="Ravi A."/>
            <person name="Getino M."/>
            <person name="Pursley I."/>
            <person name="Horton D.L."/>
            <person name="Alikhan N.F."/>
            <person name="Baker D."/>
            <person name="Gharbi K."/>
            <person name="Hall N."/>
            <person name="Watson M."/>
            <person name="Adriaenssens E.M."/>
            <person name="Foster-Nyarko E."/>
            <person name="Jarju S."/>
            <person name="Secka A."/>
            <person name="Antonio M."/>
            <person name="Oren A."/>
            <person name="Chaudhuri R.R."/>
            <person name="La Ragione R."/>
            <person name="Hildebrand F."/>
            <person name="Pallen M.J."/>
        </authorList>
    </citation>
    <scope>NUCLEOTIDE SEQUENCE</scope>
    <source>
        <strain evidence="4">1282</strain>
    </source>
</reference>
<reference evidence="4" key="2">
    <citation type="submission" date="2021-04" db="EMBL/GenBank/DDBJ databases">
        <authorList>
            <person name="Gilroy R."/>
        </authorList>
    </citation>
    <scope>NUCLEOTIDE SEQUENCE</scope>
    <source>
        <strain evidence="4">1282</strain>
    </source>
</reference>
<comment type="cofactor">
    <cofactor evidence="1">
        <name>Mg(2+)</name>
        <dbReference type="ChEBI" id="CHEBI:18420"/>
    </cofactor>
</comment>